<protein>
    <recommendedName>
        <fullName evidence="4">Protein BatD</fullName>
    </recommendedName>
</protein>
<evidence type="ECO:0000256" key="1">
    <source>
        <dbReference type="SAM" id="Phobius"/>
    </source>
</evidence>
<organism evidence="2 3">
    <name type="scientific">Persicobacter psychrovividus</name>
    <dbReference type="NCBI Taxonomy" id="387638"/>
    <lineage>
        <taxon>Bacteria</taxon>
        <taxon>Pseudomonadati</taxon>
        <taxon>Bacteroidota</taxon>
        <taxon>Cytophagia</taxon>
        <taxon>Cytophagales</taxon>
        <taxon>Persicobacteraceae</taxon>
        <taxon>Persicobacter</taxon>
    </lineage>
</organism>
<name>A0ABM7VLN2_9BACT</name>
<dbReference type="Proteomes" id="UP001354989">
    <property type="component" value="Plasmid pPP4"/>
</dbReference>
<dbReference type="PANTHER" id="PTHR40940:SF1">
    <property type="entry name" value="PROTEIN BATD"/>
    <property type="match status" value="1"/>
</dbReference>
<keyword evidence="2" id="KW-0614">Plasmid</keyword>
<dbReference type="Pfam" id="PF13584">
    <property type="entry name" value="BatD"/>
    <property type="match status" value="1"/>
</dbReference>
<dbReference type="PANTHER" id="PTHR40940">
    <property type="entry name" value="PROTEIN BATD-RELATED"/>
    <property type="match status" value="1"/>
</dbReference>
<dbReference type="EMBL" id="AP025296">
    <property type="protein sequence ID" value="BDD01909.1"/>
    <property type="molecule type" value="Genomic_DNA"/>
</dbReference>
<feature type="transmembrane region" description="Helical" evidence="1">
    <location>
        <begin position="311"/>
        <end position="331"/>
    </location>
</feature>
<keyword evidence="3" id="KW-1185">Reference proteome</keyword>
<keyword evidence="1" id="KW-0472">Membrane</keyword>
<evidence type="ECO:0000313" key="3">
    <source>
        <dbReference type="Proteomes" id="UP001354989"/>
    </source>
</evidence>
<reference evidence="2 3" key="1">
    <citation type="submission" date="2021-12" db="EMBL/GenBank/DDBJ databases">
        <title>Genome sequencing of bacteria with rrn-lacking chromosome and rrn-plasmid.</title>
        <authorList>
            <person name="Anda M."/>
            <person name="Iwasaki W."/>
        </authorList>
    </citation>
    <scope>NUCLEOTIDE SEQUENCE [LARGE SCALE GENOMIC DNA]</scope>
    <source>
        <strain evidence="2 3">NBRC 101262</strain>
        <plasmid evidence="2 3">pPP4</plasmid>
    </source>
</reference>
<geneLocation type="plasmid" evidence="2 3">
    <name>pPP4</name>
</geneLocation>
<gene>
    <name evidence="2" type="ORF">PEPS_41890</name>
</gene>
<keyword evidence="1" id="KW-1133">Transmembrane helix</keyword>
<dbReference type="RefSeq" id="WP_338399106.1">
    <property type="nucleotide sequence ID" value="NZ_AP025296.1"/>
</dbReference>
<dbReference type="InterPro" id="IPR025738">
    <property type="entry name" value="BatD"/>
</dbReference>
<keyword evidence="1" id="KW-0812">Transmembrane</keyword>
<sequence>MRQAINLGIFLLIGLCSPIKGQAQHVYSQVNIRPNHVYTGQPCRYTVKIFTDTWFTDGAKFEPLTLSNAFVVPAQNQVGSERRNGKTYSYVAYHYWIYPFSAGTLQIPPQKVVVFSPAPGQFKGEPIRQRVAGTALTVMNNPPNVSSDQWLVAQNISRKETWSRPVKHLKVGEVIERKVNVKAMGTMAAFLPALLWETTDGISTYPQSPKRTTQTPDRSEAIYAQQEQTVAYLFEKEGAHELPAVPLGYWSVKQHRWIDQSLPAIKVMVLPNDDPALLATQKKSLEENWAAAESPPPTPALSDGWEKLNRWLLIGFLIAAVIGGGIFRNILRWAIKTFKTNWQVYQASEYYAFKKTCLAAGDNTRFYACLYRWIKFISAANNLEKMVQESQSKGLTLVFEEYQKEILGLDFSPKRRVYFLKKLRKTIKGQKGLQNRSLNP</sequence>
<proteinExistence type="predicted"/>
<evidence type="ECO:0000313" key="2">
    <source>
        <dbReference type="EMBL" id="BDD01909.1"/>
    </source>
</evidence>
<evidence type="ECO:0008006" key="4">
    <source>
        <dbReference type="Google" id="ProtNLM"/>
    </source>
</evidence>
<accession>A0ABM7VLN2</accession>